<reference evidence="13 14" key="1">
    <citation type="submission" date="2017-12" db="EMBL/GenBank/DDBJ databases">
        <title>FDA dAtabase for Regulatory Grade micrObial Sequences (FDA-ARGOS): Supporting development and validation of Infectious Disease Dx tests.</title>
        <authorList>
            <person name="Hoffmann M."/>
            <person name="Allard M."/>
            <person name="Evans P."/>
            <person name="Brown E."/>
            <person name="Tallon L."/>
            <person name="Sadzewicz L."/>
            <person name="Sengamalay N."/>
            <person name="Ott S."/>
            <person name="Godinez A."/>
            <person name="Nagaraj S."/>
            <person name="Vavikolanu K."/>
            <person name="Aluvathingal J."/>
            <person name="Nadendla S."/>
            <person name="Sichtig H."/>
        </authorList>
    </citation>
    <scope>NUCLEOTIDE SEQUENCE [LARGE SCALE GENOMIC DNA]</scope>
    <source>
        <strain evidence="13 14">FDAARGOS_148</strain>
    </source>
</reference>
<dbReference type="GO" id="GO:0005737">
    <property type="term" value="C:cytoplasm"/>
    <property type="evidence" value="ECO:0007669"/>
    <property type="project" value="TreeGrafter"/>
</dbReference>
<dbReference type="SUPFAM" id="SSF48179">
    <property type="entry name" value="6-phosphogluconate dehydrogenase C-terminal domain-like"/>
    <property type="match status" value="1"/>
</dbReference>
<evidence type="ECO:0000259" key="11">
    <source>
        <dbReference type="Pfam" id="PF02558"/>
    </source>
</evidence>
<protein>
    <recommendedName>
        <fullName evidence="4 10">2-dehydropantoate 2-reductase</fullName>
        <ecNumber evidence="10">1.1.1.169</ecNumber>
    </recommendedName>
    <alternativeName>
        <fullName evidence="10">Ketopantoate reductase</fullName>
    </alternativeName>
</protein>
<dbReference type="PANTHER" id="PTHR43765">
    <property type="entry name" value="2-DEHYDROPANTOATE 2-REDUCTASE-RELATED"/>
    <property type="match status" value="1"/>
</dbReference>
<keyword evidence="7 10" id="KW-0560">Oxidoreductase</keyword>
<dbReference type="GO" id="GO:0050661">
    <property type="term" value="F:NADP binding"/>
    <property type="evidence" value="ECO:0007669"/>
    <property type="project" value="TreeGrafter"/>
</dbReference>
<dbReference type="InterPro" id="IPR003710">
    <property type="entry name" value="ApbA"/>
</dbReference>
<evidence type="ECO:0000256" key="10">
    <source>
        <dbReference type="RuleBase" id="RU362068"/>
    </source>
</evidence>
<evidence type="ECO:0000256" key="2">
    <source>
        <dbReference type="ARBA" id="ARBA00004994"/>
    </source>
</evidence>
<evidence type="ECO:0000256" key="6">
    <source>
        <dbReference type="ARBA" id="ARBA00022857"/>
    </source>
</evidence>
<evidence type="ECO:0000256" key="3">
    <source>
        <dbReference type="ARBA" id="ARBA00007870"/>
    </source>
</evidence>
<dbReference type="Pfam" id="PF02558">
    <property type="entry name" value="ApbA"/>
    <property type="match status" value="1"/>
</dbReference>
<name>A0A2K0A5T3_STAHA</name>
<dbReference type="InterPro" id="IPR013332">
    <property type="entry name" value="KPR_N"/>
</dbReference>
<dbReference type="GO" id="GO:0015940">
    <property type="term" value="P:pantothenate biosynthetic process"/>
    <property type="evidence" value="ECO:0007669"/>
    <property type="project" value="UniProtKB-UniPathway"/>
</dbReference>
<dbReference type="EC" id="1.1.1.169" evidence="10"/>
<dbReference type="PANTHER" id="PTHR43765:SF2">
    <property type="entry name" value="2-DEHYDROPANTOATE 2-REDUCTASE"/>
    <property type="match status" value="1"/>
</dbReference>
<dbReference type="InterPro" id="IPR008927">
    <property type="entry name" value="6-PGluconate_DH-like_C_sf"/>
</dbReference>
<dbReference type="Gene3D" id="1.10.1040.10">
    <property type="entry name" value="N-(1-d-carboxylethyl)-l-norvaline Dehydrogenase, domain 2"/>
    <property type="match status" value="1"/>
</dbReference>
<comment type="catalytic activity">
    <reaction evidence="9 10">
        <text>(R)-pantoate + NADP(+) = 2-dehydropantoate + NADPH + H(+)</text>
        <dbReference type="Rhea" id="RHEA:16233"/>
        <dbReference type="ChEBI" id="CHEBI:11561"/>
        <dbReference type="ChEBI" id="CHEBI:15378"/>
        <dbReference type="ChEBI" id="CHEBI:15980"/>
        <dbReference type="ChEBI" id="CHEBI:57783"/>
        <dbReference type="ChEBI" id="CHEBI:58349"/>
        <dbReference type="EC" id="1.1.1.169"/>
    </reaction>
</comment>
<keyword evidence="5 10" id="KW-0566">Pantothenate biosynthesis</keyword>
<sequence>MKIAIAGSGALGSGFGAMLYRQGYDVTLIDGWEPQAKAVKQEGLHIDINGENHHLTMTMYQHNDIPQDAQFDVIFLFTKAMQLQDMLEHIKAHIHDNTIMVCTMNGLKHERLIQHYVDESRIVRGVTTWTAGLESPGHTHLMGAGPVEIGALVPEGQANVDVVYELLDQSGLNPYKSEQLQQSIWKKICVNGTANALCTILECRLSNLNESDYAKQLIYKITQEIVQVATVDGVHLNGDEVYNYLIDLNEKVGPHYPSMYQDLINNNRLTEIDYINGAVAQLGKEHHIDAPVNQFVANLVHAKEQQRHAK</sequence>
<evidence type="ECO:0000256" key="7">
    <source>
        <dbReference type="ARBA" id="ARBA00023002"/>
    </source>
</evidence>
<dbReference type="InterPro" id="IPR050838">
    <property type="entry name" value="Ketopantoate_reductase"/>
</dbReference>
<accession>A0A2K0A5T3</accession>
<organism evidence="13 14">
    <name type="scientific">Staphylococcus haemolyticus</name>
    <dbReference type="NCBI Taxonomy" id="1283"/>
    <lineage>
        <taxon>Bacteria</taxon>
        <taxon>Bacillati</taxon>
        <taxon>Bacillota</taxon>
        <taxon>Bacilli</taxon>
        <taxon>Bacillales</taxon>
        <taxon>Staphylococcaceae</taxon>
        <taxon>Staphylococcus</taxon>
    </lineage>
</organism>
<comment type="function">
    <text evidence="1 10">Catalyzes the NADPH-dependent reduction of ketopantoate into pantoic acid.</text>
</comment>
<gene>
    <name evidence="13" type="ORF">AL503_006135</name>
</gene>
<dbReference type="InterPro" id="IPR036291">
    <property type="entry name" value="NAD(P)-bd_dom_sf"/>
</dbReference>
<evidence type="ECO:0000256" key="5">
    <source>
        <dbReference type="ARBA" id="ARBA00022655"/>
    </source>
</evidence>
<dbReference type="EMBL" id="LORN02000015">
    <property type="protein sequence ID" value="PNN20385.1"/>
    <property type="molecule type" value="Genomic_DNA"/>
</dbReference>
<dbReference type="RefSeq" id="WP_037550162.1">
    <property type="nucleotide sequence ID" value="NZ_CAJCGD010000012.1"/>
</dbReference>
<dbReference type="Gene3D" id="3.40.50.720">
    <property type="entry name" value="NAD(P)-binding Rossmann-like Domain"/>
    <property type="match status" value="1"/>
</dbReference>
<comment type="catalytic activity">
    <reaction evidence="8">
        <text>6-phospho-D-gluconate + NADP(+) = D-ribulose 5-phosphate + CO2 + NADPH</text>
        <dbReference type="Rhea" id="RHEA:10116"/>
        <dbReference type="ChEBI" id="CHEBI:16526"/>
        <dbReference type="ChEBI" id="CHEBI:57783"/>
        <dbReference type="ChEBI" id="CHEBI:58121"/>
        <dbReference type="ChEBI" id="CHEBI:58349"/>
        <dbReference type="ChEBI" id="CHEBI:58759"/>
        <dbReference type="EC" id="1.1.1.44"/>
    </reaction>
</comment>
<proteinExistence type="inferred from homology"/>
<feature type="domain" description="Ketopantoate reductase C-terminal" evidence="12">
    <location>
        <begin position="180"/>
        <end position="304"/>
    </location>
</feature>
<dbReference type="Proteomes" id="UP000053523">
    <property type="component" value="Unassembled WGS sequence"/>
</dbReference>
<dbReference type="GO" id="GO:0008677">
    <property type="term" value="F:2-dehydropantoate 2-reductase activity"/>
    <property type="evidence" value="ECO:0007669"/>
    <property type="project" value="UniProtKB-EC"/>
</dbReference>
<evidence type="ECO:0000313" key="14">
    <source>
        <dbReference type="Proteomes" id="UP000053523"/>
    </source>
</evidence>
<dbReference type="UniPathway" id="UPA00028">
    <property type="reaction ID" value="UER00004"/>
</dbReference>
<evidence type="ECO:0000256" key="9">
    <source>
        <dbReference type="ARBA" id="ARBA00048793"/>
    </source>
</evidence>
<dbReference type="SUPFAM" id="SSF51735">
    <property type="entry name" value="NAD(P)-binding Rossmann-fold domains"/>
    <property type="match status" value="1"/>
</dbReference>
<comment type="similarity">
    <text evidence="3 10">Belongs to the ketopantoate reductase family.</text>
</comment>
<dbReference type="NCBIfam" id="TIGR00745">
    <property type="entry name" value="apbA_panE"/>
    <property type="match status" value="1"/>
</dbReference>
<keyword evidence="6 10" id="KW-0521">NADP</keyword>
<evidence type="ECO:0000256" key="8">
    <source>
        <dbReference type="ARBA" id="ARBA00048640"/>
    </source>
</evidence>
<dbReference type="NCBIfam" id="NF005088">
    <property type="entry name" value="PRK06522.1-2"/>
    <property type="match status" value="1"/>
</dbReference>
<dbReference type="AlphaFoldDB" id="A0A2K0A5T3"/>
<comment type="caution">
    <text evidence="13">The sequence shown here is derived from an EMBL/GenBank/DDBJ whole genome shotgun (WGS) entry which is preliminary data.</text>
</comment>
<dbReference type="InterPro" id="IPR013752">
    <property type="entry name" value="KPA_reductase"/>
</dbReference>
<evidence type="ECO:0000313" key="13">
    <source>
        <dbReference type="EMBL" id="PNN20385.1"/>
    </source>
</evidence>
<dbReference type="GO" id="GO:0004616">
    <property type="term" value="F:phosphogluconate dehydrogenase (decarboxylating) activity"/>
    <property type="evidence" value="ECO:0007669"/>
    <property type="project" value="UniProtKB-EC"/>
</dbReference>
<evidence type="ECO:0000256" key="4">
    <source>
        <dbReference type="ARBA" id="ARBA00019465"/>
    </source>
</evidence>
<comment type="pathway">
    <text evidence="2 10">Cofactor biosynthesis; (R)-pantothenate biosynthesis; (R)-pantoate from 3-methyl-2-oxobutanoate: step 2/2.</text>
</comment>
<dbReference type="FunFam" id="1.10.1040.10:FF:000017">
    <property type="entry name" value="2-dehydropantoate 2-reductase"/>
    <property type="match status" value="1"/>
</dbReference>
<dbReference type="Pfam" id="PF08546">
    <property type="entry name" value="ApbA_C"/>
    <property type="match status" value="1"/>
</dbReference>
<feature type="domain" description="Ketopantoate reductase N-terminal" evidence="11">
    <location>
        <begin position="3"/>
        <end position="152"/>
    </location>
</feature>
<evidence type="ECO:0000259" key="12">
    <source>
        <dbReference type="Pfam" id="PF08546"/>
    </source>
</evidence>
<dbReference type="InterPro" id="IPR013328">
    <property type="entry name" value="6PGD_dom2"/>
</dbReference>
<evidence type="ECO:0000256" key="1">
    <source>
        <dbReference type="ARBA" id="ARBA00002919"/>
    </source>
</evidence>